<reference evidence="1" key="1">
    <citation type="submission" date="2019-03" db="EMBL/GenBank/DDBJ databases">
        <authorList>
            <consortium name="Pathogen Informatics"/>
        </authorList>
    </citation>
    <scope>NUCLEOTIDE SEQUENCE</scope>
    <source>
        <strain evidence="1">5012STDY7626444</strain>
    </source>
</reference>
<dbReference type="AlphaFoldDB" id="A0A486R250"/>
<accession>A0A486R250</accession>
<name>A0A486R250_KLEPN</name>
<evidence type="ECO:0000313" key="1">
    <source>
        <dbReference type="EMBL" id="VGL95864.1"/>
    </source>
</evidence>
<organism evidence="1">
    <name type="scientific">Klebsiella pneumoniae</name>
    <dbReference type="NCBI Taxonomy" id="573"/>
    <lineage>
        <taxon>Bacteria</taxon>
        <taxon>Pseudomonadati</taxon>
        <taxon>Pseudomonadota</taxon>
        <taxon>Gammaproteobacteria</taxon>
        <taxon>Enterobacterales</taxon>
        <taxon>Enterobacteriaceae</taxon>
        <taxon>Klebsiella/Raoultella group</taxon>
        <taxon>Klebsiella</taxon>
        <taxon>Klebsiella pneumoniae complex</taxon>
    </lineage>
</organism>
<sequence>MPAILVLFTQLFRGPLSVLTDSLVERLVLRDLHTKTATADNLLFRRRGFLKRKAAFPFSSRTVRSRTTEKFLRMKVEFVLRIFQRQKPVNVQAFIPQTAVKWVMLPTY</sequence>
<dbReference type="EMBL" id="CAAHCP010000027">
    <property type="protein sequence ID" value="VGL95864.1"/>
    <property type="molecule type" value="Genomic_DNA"/>
</dbReference>
<protein>
    <submittedName>
        <fullName evidence="1">Uncharacterized protein</fullName>
    </submittedName>
</protein>
<proteinExistence type="predicted"/>
<gene>
    <name evidence="1" type="ORF">SAMEA4873646_05176</name>
</gene>